<keyword evidence="2" id="KW-0285">Flavoprotein</keyword>
<dbReference type="EMBL" id="LASV01000596">
    <property type="protein sequence ID" value="KKA17629.1"/>
    <property type="molecule type" value="Genomic_DNA"/>
</dbReference>
<comment type="cofactor">
    <cofactor evidence="1">
        <name>FAD</name>
        <dbReference type="ChEBI" id="CHEBI:57692"/>
    </cofactor>
</comment>
<dbReference type="GO" id="GO:0070189">
    <property type="term" value="P:kynurenine metabolic process"/>
    <property type="evidence" value="ECO:0007669"/>
    <property type="project" value="TreeGrafter"/>
</dbReference>
<dbReference type="OrthoDB" id="10053569at2759"/>
<dbReference type="GO" id="GO:0005741">
    <property type="term" value="C:mitochondrial outer membrane"/>
    <property type="evidence" value="ECO:0007669"/>
    <property type="project" value="TreeGrafter"/>
</dbReference>
<dbReference type="SUPFAM" id="SSF51905">
    <property type="entry name" value="FAD/NAD(P)-binding domain"/>
    <property type="match status" value="1"/>
</dbReference>
<dbReference type="InterPro" id="IPR036188">
    <property type="entry name" value="FAD/NAD-bd_sf"/>
</dbReference>
<gene>
    <name evidence="5" type="ORF">T310_8426</name>
</gene>
<sequence>MAGPSKQKVVIVGAGPVGSLAALYAASRGDDVELYELRGDQGLWPFLLLTSVFKNPSSFVLSVRYSFGFLDLRDPSTIPLNFTKSINLALSERGINAMKRSEHTKVIDAILRDAIPMYGRMIHGKDALGKLWEAAQAYDVHGRAINSVDRAILNNALLDELDRTPNVKLFFNYKLTGADFRARKAWFERRVPEGANNSSKPKSQRASEIEVQFDFLIGADGAHSAT</sequence>
<dbReference type="Proteomes" id="UP000053958">
    <property type="component" value="Unassembled WGS sequence"/>
</dbReference>
<name>A0A0F4YHI3_RASE3</name>
<dbReference type="Gene3D" id="3.50.50.60">
    <property type="entry name" value="FAD/NAD(P)-binding domain"/>
    <property type="match status" value="2"/>
</dbReference>
<keyword evidence="4 5" id="KW-0560">Oxidoreductase</keyword>
<evidence type="ECO:0000313" key="6">
    <source>
        <dbReference type="Proteomes" id="UP000053958"/>
    </source>
</evidence>
<dbReference type="STRING" id="1408163.A0A0F4YHI3"/>
<dbReference type="GO" id="GO:0004502">
    <property type="term" value="F:kynurenine 3-monooxygenase activity"/>
    <property type="evidence" value="ECO:0007669"/>
    <property type="project" value="UniProtKB-EC"/>
</dbReference>
<keyword evidence="5" id="KW-0503">Monooxygenase</keyword>
<dbReference type="RefSeq" id="XP_013324241.1">
    <property type="nucleotide sequence ID" value="XM_013468787.1"/>
</dbReference>
<reference evidence="5 6" key="1">
    <citation type="submission" date="2015-04" db="EMBL/GenBank/DDBJ databases">
        <authorList>
            <person name="Heijne W.H."/>
            <person name="Fedorova N.D."/>
            <person name="Nierman W.C."/>
            <person name="Vollebregt A.W."/>
            <person name="Zhao Z."/>
            <person name="Wu L."/>
            <person name="Kumar M."/>
            <person name="Stam H."/>
            <person name="van den Berg M.A."/>
            <person name="Pel H.J."/>
        </authorList>
    </citation>
    <scope>NUCLEOTIDE SEQUENCE [LARGE SCALE GENOMIC DNA]</scope>
    <source>
        <strain evidence="5 6">CBS 393.64</strain>
    </source>
</reference>
<keyword evidence="6" id="KW-1185">Reference proteome</keyword>
<keyword evidence="3" id="KW-0274">FAD</keyword>
<dbReference type="GeneID" id="25320686"/>
<protein>
    <submittedName>
        <fullName evidence="5">Kynurenine 3-monooxygenase</fullName>
        <ecNumber evidence="5">1.14.13.9</ecNumber>
    </submittedName>
</protein>
<evidence type="ECO:0000256" key="1">
    <source>
        <dbReference type="ARBA" id="ARBA00001974"/>
    </source>
</evidence>
<comment type="caution">
    <text evidence="5">The sequence shown here is derived from an EMBL/GenBank/DDBJ whole genome shotgun (WGS) entry which is preliminary data.</text>
</comment>
<proteinExistence type="predicted"/>
<evidence type="ECO:0000256" key="3">
    <source>
        <dbReference type="ARBA" id="ARBA00022827"/>
    </source>
</evidence>
<accession>A0A0F4YHI3</accession>
<dbReference type="PANTHER" id="PTHR46028:SF2">
    <property type="entry name" value="KYNURENINE 3-MONOOXYGENASE"/>
    <property type="match status" value="1"/>
</dbReference>
<dbReference type="PRINTS" id="PR00420">
    <property type="entry name" value="RNGMNOXGNASE"/>
</dbReference>
<organism evidence="5 6">
    <name type="scientific">Rasamsonia emersonii (strain ATCC 16479 / CBS 393.64 / IMI 116815)</name>
    <dbReference type="NCBI Taxonomy" id="1408163"/>
    <lineage>
        <taxon>Eukaryota</taxon>
        <taxon>Fungi</taxon>
        <taxon>Dikarya</taxon>
        <taxon>Ascomycota</taxon>
        <taxon>Pezizomycotina</taxon>
        <taxon>Eurotiomycetes</taxon>
        <taxon>Eurotiomycetidae</taxon>
        <taxon>Eurotiales</taxon>
        <taxon>Trichocomaceae</taxon>
        <taxon>Rasamsonia</taxon>
    </lineage>
</organism>
<evidence type="ECO:0000256" key="4">
    <source>
        <dbReference type="ARBA" id="ARBA00023002"/>
    </source>
</evidence>
<dbReference type="PANTHER" id="PTHR46028">
    <property type="entry name" value="KYNURENINE 3-MONOOXYGENASE"/>
    <property type="match status" value="1"/>
</dbReference>
<evidence type="ECO:0000256" key="2">
    <source>
        <dbReference type="ARBA" id="ARBA00022630"/>
    </source>
</evidence>
<dbReference type="AlphaFoldDB" id="A0A0F4YHI3"/>
<dbReference type="EC" id="1.14.13.9" evidence="5"/>
<feature type="non-terminal residue" evidence="5">
    <location>
        <position position="226"/>
    </location>
</feature>
<evidence type="ECO:0000313" key="5">
    <source>
        <dbReference type="EMBL" id="KKA17629.1"/>
    </source>
</evidence>